<dbReference type="Pfam" id="PF00579">
    <property type="entry name" value="tRNA-synt_1b"/>
    <property type="match status" value="1"/>
</dbReference>
<dbReference type="InterPro" id="IPR014729">
    <property type="entry name" value="Rossmann-like_a/b/a_fold"/>
</dbReference>
<dbReference type="AlphaFoldDB" id="A0A9N8ZY96"/>
<dbReference type="Gene3D" id="3.40.50.150">
    <property type="entry name" value="Vaccinia Virus protein VP39"/>
    <property type="match status" value="1"/>
</dbReference>
<evidence type="ECO:0000313" key="12">
    <source>
        <dbReference type="Proteomes" id="UP000789831"/>
    </source>
</evidence>
<keyword evidence="8" id="KW-0030">Aminoacyl-tRNA synthetase</keyword>
<dbReference type="GO" id="GO:0005829">
    <property type="term" value="C:cytosol"/>
    <property type="evidence" value="ECO:0007669"/>
    <property type="project" value="TreeGrafter"/>
</dbReference>
<dbReference type="OrthoDB" id="337870at2759"/>
<dbReference type="InterPro" id="IPR029063">
    <property type="entry name" value="SAM-dependent_MTases_sf"/>
</dbReference>
<dbReference type="GO" id="GO:0006418">
    <property type="term" value="P:tRNA aminoacylation for protein translation"/>
    <property type="evidence" value="ECO:0007669"/>
    <property type="project" value="InterPro"/>
</dbReference>
<dbReference type="PANTHER" id="PTHR11766:SF0">
    <property type="entry name" value="TYROSINE--TRNA LIGASE, MITOCHONDRIAL"/>
    <property type="match status" value="1"/>
</dbReference>
<evidence type="ECO:0000256" key="3">
    <source>
        <dbReference type="ARBA" id="ARBA00022679"/>
    </source>
</evidence>
<dbReference type="InterPro" id="IPR024088">
    <property type="entry name" value="Tyr-tRNA-ligase_bac-type"/>
</dbReference>
<dbReference type="InterPro" id="IPR002305">
    <property type="entry name" value="aa-tRNA-synth_Ic"/>
</dbReference>
<sequence>MVKLQKFIEQHYNKDVEEINISSKSADIWFEMEEISVRGRTLDLSAYTRLKKLKIDASGLVSGIKELTLHNPELIGLVISNNNELEKLNIAEDDFTTSESSEEEQEEMVEEAVEVPPKNSYQVLNKQLSPETIQRTLDYFDKVDKKLSSYQRKVRKGTKIVKGLETGSPILTRAGKFADTVNHYVEISGLDTVKAAGDLSEYAKSRRLGNKGQTIDEVLQIIREKVAGAKKVFKHINDIQQQKTRQEKYVEIQHPMNDFELEEEKAQARKDEQLSEGWDLISKETIQKELQPQRKISGLVKTESRLKGNLLEAISDINDYKSQEVSSKKDSIVLQYAQKGQGVFKIADSKVKGLTLELDTIKKLVRTVQKQLDYSLAKKGLGKARLDDEQLKKDLEKLINNIEKHQEYSRTLLNNPYGYKCEKEVLVFEEEIEGKKKQKAKPFAGGGAAFLNIQPNKLIVNDLNKELITAYRVIKDQPQELDKKDITRILERLLELDFFQDLQKREVIANHANLENFYQLEPQQKVIYLGIDCTGESLHIGHLFLLIQTIRFAKEGFTILLVLGGATSKIGDPSDKLKERPQLEAKKLNQYYLSIKDQITQIVIRPPISENKKEIDFAPLELFYADNPQLLINIYQ</sequence>
<dbReference type="GO" id="GO:0009307">
    <property type="term" value="P:DNA restriction-modification system"/>
    <property type="evidence" value="ECO:0007669"/>
    <property type="project" value="InterPro"/>
</dbReference>
<dbReference type="Gene3D" id="3.40.50.620">
    <property type="entry name" value="HUPs"/>
    <property type="match status" value="1"/>
</dbReference>
<reference evidence="11" key="1">
    <citation type="submission" date="2021-06" db="EMBL/GenBank/DDBJ databases">
        <authorList>
            <person name="Kallberg Y."/>
            <person name="Tangrot J."/>
            <person name="Rosling A."/>
        </authorList>
    </citation>
    <scope>NUCLEOTIDE SEQUENCE</scope>
    <source>
        <strain evidence="11">MT106</strain>
    </source>
</reference>
<evidence type="ECO:0000256" key="5">
    <source>
        <dbReference type="ARBA" id="ARBA00022741"/>
    </source>
</evidence>
<keyword evidence="2" id="KW-0489">Methyltransferase</keyword>
<keyword evidence="10" id="KW-0175">Coiled coil</keyword>
<dbReference type="Proteomes" id="UP000789831">
    <property type="component" value="Unassembled WGS sequence"/>
</dbReference>
<keyword evidence="5" id="KW-0547">Nucleotide-binding</keyword>
<dbReference type="GO" id="GO:0005524">
    <property type="term" value="F:ATP binding"/>
    <property type="evidence" value="ECO:0007669"/>
    <property type="project" value="UniProtKB-KW"/>
</dbReference>
<name>A0A9N8ZY96_9GLOM</name>
<dbReference type="EMBL" id="CAJVPL010000573">
    <property type="protein sequence ID" value="CAG8511325.1"/>
    <property type="molecule type" value="Genomic_DNA"/>
</dbReference>
<comment type="caution">
    <text evidence="11">The sequence shown here is derived from an EMBL/GenBank/DDBJ whole genome shotgun (WGS) entry which is preliminary data.</text>
</comment>
<keyword evidence="7" id="KW-0648">Protein biosynthesis</keyword>
<dbReference type="GO" id="GO:0009007">
    <property type="term" value="F:site-specific DNA-methyltransferase (adenine-specific) activity"/>
    <property type="evidence" value="ECO:0007669"/>
    <property type="project" value="UniProtKB-EC"/>
</dbReference>
<evidence type="ECO:0000256" key="7">
    <source>
        <dbReference type="ARBA" id="ARBA00022917"/>
    </source>
</evidence>
<accession>A0A9N8ZY96</accession>
<dbReference type="SUPFAM" id="SSF52374">
    <property type="entry name" value="Nucleotidylyl transferase"/>
    <property type="match status" value="1"/>
</dbReference>
<feature type="non-terminal residue" evidence="11">
    <location>
        <position position="636"/>
    </location>
</feature>
<dbReference type="Pfam" id="PF02086">
    <property type="entry name" value="MethyltransfD12"/>
    <property type="match status" value="1"/>
</dbReference>
<evidence type="ECO:0000256" key="9">
    <source>
        <dbReference type="ARBA" id="ARBA00048248"/>
    </source>
</evidence>
<dbReference type="GO" id="GO:0004831">
    <property type="term" value="F:tyrosine-tRNA ligase activity"/>
    <property type="evidence" value="ECO:0007669"/>
    <property type="project" value="UniProtKB-EC"/>
</dbReference>
<keyword evidence="3" id="KW-0808">Transferase</keyword>
<dbReference type="GO" id="GO:0032259">
    <property type="term" value="P:methylation"/>
    <property type="evidence" value="ECO:0007669"/>
    <property type="project" value="UniProtKB-KW"/>
</dbReference>
<dbReference type="PANTHER" id="PTHR11766">
    <property type="entry name" value="TYROSYL-TRNA SYNTHETASE"/>
    <property type="match status" value="1"/>
</dbReference>
<keyword evidence="6" id="KW-0067">ATP-binding</keyword>
<keyword evidence="12" id="KW-1185">Reference proteome</keyword>
<evidence type="ECO:0000256" key="10">
    <source>
        <dbReference type="SAM" id="Coils"/>
    </source>
</evidence>
<dbReference type="InterPro" id="IPR012327">
    <property type="entry name" value="MeTrfase_D12"/>
</dbReference>
<protein>
    <submittedName>
        <fullName evidence="11">7139_t:CDS:1</fullName>
    </submittedName>
</protein>
<dbReference type="SUPFAM" id="SSF53335">
    <property type="entry name" value="S-adenosyl-L-methionine-dependent methyltransferases"/>
    <property type="match status" value="1"/>
</dbReference>
<evidence type="ECO:0000256" key="6">
    <source>
        <dbReference type="ARBA" id="ARBA00022840"/>
    </source>
</evidence>
<feature type="coiled-coil region" evidence="10">
    <location>
        <begin position="381"/>
        <end position="415"/>
    </location>
</feature>
<gene>
    <name evidence="11" type="ORF">AGERDE_LOCUS4758</name>
</gene>
<evidence type="ECO:0000256" key="8">
    <source>
        <dbReference type="ARBA" id="ARBA00023146"/>
    </source>
</evidence>
<evidence type="ECO:0000313" key="11">
    <source>
        <dbReference type="EMBL" id="CAG8511325.1"/>
    </source>
</evidence>
<keyword evidence="4" id="KW-0949">S-adenosyl-L-methionine</keyword>
<organism evidence="11 12">
    <name type="scientific">Ambispora gerdemannii</name>
    <dbReference type="NCBI Taxonomy" id="144530"/>
    <lineage>
        <taxon>Eukaryota</taxon>
        <taxon>Fungi</taxon>
        <taxon>Fungi incertae sedis</taxon>
        <taxon>Mucoromycota</taxon>
        <taxon>Glomeromycotina</taxon>
        <taxon>Glomeromycetes</taxon>
        <taxon>Archaeosporales</taxon>
        <taxon>Ambisporaceae</taxon>
        <taxon>Ambispora</taxon>
    </lineage>
</organism>
<proteinExistence type="predicted"/>
<evidence type="ECO:0000256" key="4">
    <source>
        <dbReference type="ARBA" id="ARBA00022691"/>
    </source>
</evidence>
<evidence type="ECO:0000256" key="2">
    <source>
        <dbReference type="ARBA" id="ARBA00022603"/>
    </source>
</evidence>
<comment type="catalytic activity">
    <reaction evidence="9">
        <text>tRNA(Tyr) + L-tyrosine + ATP = L-tyrosyl-tRNA(Tyr) + AMP + diphosphate + H(+)</text>
        <dbReference type="Rhea" id="RHEA:10220"/>
        <dbReference type="Rhea" id="RHEA-COMP:9706"/>
        <dbReference type="Rhea" id="RHEA-COMP:9707"/>
        <dbReference type="ChEBI" id="CHEBI:15378"/>
        <dbReference type="ChEBI" id="CHEBI:30616"/>
        <dbReference type="ChEBI" id="CHEBI:33019"/>
        <dbReference type="ChEBI" id="CHEBI:58315"/>
        <dbReference type="ChEBI" id="CHEBI:78442"/>
        <dbReference type="ChEBI" id="CHEBI:78536"/>
        <dbReference type="ChEBI" id="CHEBI:456215"/>
        <dbReference type="EC" id="6.1.1.1"/>
    </reaction>
</comment>
<keyword evidence="1" id="KW-0436">Ligase</keyword>
<evidence type="ECO:0000256" key="1">
    <source>
        <dbReference type="ARBA" id="ARBA00022598"/>
    </source>
</evidence>